<dbReference type="GO" id="GO:0003700">
    <property type="term" value="F:DNA-binding transcription factor activity"/>
    <property type="evidence" value="ECO:0007669"/>
    <property type="project" value="TreeGrafter"/>
</dbReference>
<dbReference type="PROSITE" id="PS51197">
    <property type="entry name" value="HTH_RRF2_2"/>
    <property type="match status" value="1"/>
</dbReference>
<gene>
    <name evidence="2" type="primary">iscR</name>
    <name evidence="2" type="ORF">THMIRHAS_18640</name>
</gene>
<dbReference type="Proteomes" id="UP000501726">
    <property type="component" value="Chromosome"/>
</dbReference>
<evidence type="ECO:0000256" key="1">
    <source>
        <dbReference type="ARBA" id="ARBA00023125"/>
    </source>
</evidence>
<proteinExistence type="predicted"/>
<evidence type="ECO:0000313" key="3">
    <source>
        <dbReference type="Proteomes" id="UP000501726"/>
    </source>
</evidence>
<dbReference type="GO" id="GO:0003677">
    <property type="term" value="F:DNA binding"/>
    <property type="evidence" value="ECO:0007669"/>
    <property type="project" value="UniProtKB-KW"/>
</dbReference>
<dbReference type="FunFam" id="1.10.10.10:FF:000026">
    <property type="entry name" value="HTH-type transcriptional regulator IscR"/>
    <property type="match status" value="1"/>
</dbReference>
<dbReference type="InterPro" id="IPR000944">
    <property type="entry name" value="Tscrpt_reg_Rrf2"/>
</dbReference>
<name>A0A6F8PWI7_9GAMM</name>
<dbReference type="GO" id="GO:0005829">
    <property type="term" value="C:cytosol"/>
    <property type="evidence" value="ECO:0007669"/>
    <property type="project" value="TreeGrafter"/>
</dbReference>
<dbReference type="Gene3D" id="1.10.10.10">
    <property type="entry name" value="Winged helix-like DNA-binding domain superfamily/Winged helix DNA-binding domain"/>
    <property type="match status" value="1"/>
</dbReference>
<organism evidence="2 3">
    <name type="scientific">Thiosulfatimonas sediminis</name>
    <dbReference type="NCBI Taxonomy" id="2675054"/>
    <lineage>
        <taxon>Bacteria</taxon>
        <taxon>Pseudomonadati</taxon>
        <taxon>Pseudomonadota</taxon>
        <taxon>Gammaproteobacteria</taxon>
        <taxon>Thiotrichales</taxon>
        <taxon>Piscirickettsiaceae</taxon>
        <taxon>Thiosulfatimonas</taxon>
    </lineage>
</organism>
<dbReference type="InterPro" id="IPR036388">
    <property type="entry name" value="WH-like_DNA-bd_sf"/>
</dbReference>
<keyword evidence="1" id="KW-0238">DNA-binding</keyword>
<dbReference type="EMBL" id="AP021889">
    <property type="protein sequence ID" value="BBP46491.1"/>
    <property type="molecule type" value="Genomic_DNA"/>
</dbReference>
<sequence length="163" mass="17907">MRVVSDQSNEQGRLNKVATNMKITSKGRYAVTAIIDIALNQEKGAVTLSLISERQGISLSYLEQLFAKLKRAQLVSSARGPGGGYRLSRHAREISVGQIIHAVDELIDARKCKGKQNCHDGEECLSHELWTQLSGTIDVFLQGISIQSILDKKQANLAEVKFG</sequence>
<dbReference type="AlphaFoldDB" id="A0A6F8PWI7"/>
<dbReference type="Pfam" id="PF02082">
    <property type="entry name" value="Rrf2"/>
    <property type="match status" value="1"/>
</dbReference>
<evidence type="ECO:0000313" key="2">
    <source>
        <dbReference type="EMBL" id="BBP46491.1"/>
    </source>
</evidence>
<dbReference type="KEGG" id="tse:THMIRHAS_18640"/>
<accession>A0A6F8PWI7</accession>
<dbReference type="NCBIfam" id="TIGR00738">
    <property type="entry name" value="rrf2_super"/>
    <property type="match status" value="1"/>
</dbReference>
<keyword evidence="3" id="KW-1185">Reference proteome</keyword>
<dbReference type="SUPFAM" id="SSF46785">
    <property type="entry name" value="Winged helix' DNA-binding domain"/>
    <property type="match status" value="1"/>
</dbReference>
<dbReference type="PANTHER" id="PTHR33221">
    <property type="entry name" value="WINGED HELIX-TURN-HELIX TRANSCRIPTIONAL REGULATOR, RRF2 FAMILY"/>
    <property type="match status" value="1"/>
</dbReference>
<dbReference type="InterPro" id="IPR036390">
    <property type="entry name" value="WH_DNA-bd_sf"/>
</dbReference>
<protein>
    <submittedName>
        <fullName evidence="2">Fe-S cluster assembly transcriptional regulator IscR</fullName>
    </submittedName>
</protein>
<dbReference type="PANTHER" id="PTHR33221:SF5">
    <property type="entry name" value="HTH-TYPE TRANSCRIPTIONAL REGULATOR ISCR"/>
    <property type="match status" value="1"/>
</dbReference>
<reference evidence="3" key="1">
    <citation type="submission" date="2019-11" db="EMBL/GenBank/DDBJ databases">
        <title>Isolation and characterization of two novel species in the genus Thiomicrorhabdus.</title>
        <authorList>
            <person name="Mochizuki J."/>
            <person name="Kojima H."/>
            <person name="Fukui M."/>
        </authorList>
    </citation>
    <scope>NUCLEOTIDE SEQUENCE [LARGE SCALE GENOMIC DNA]</scope>
    <source>
        <strain evidence="3">aks77</strain>
    </source>
</reference>